<dbReference type="Gene3D" id="2.130.10.10">
    <property type="entry name" value="YVTN repeat-like/Quinoprotein amine dehydrogenase"/>
    <property type="match status" value="1"/>
</dbReference>
<dbReference type="SUPFAM" id="SSF50978">
    <property type="entry name" value="WD40 repeat-like"/>
    <property type="match status" value="1"/>
</dbReference>
<accession>A0A0H5C5G9</accession>
<evidence type="ECO:0000256" key="3">
    <source>
        <dbReference type="ARBA" id="ARBA00022853"/>
    </source>
</evidence>
<evidence type="ECO:0000256" key="1">
    <source>
        <dbReference type="ARBA" id="ARBA00022574"/>
    </source>
</evidence>
<gene>
    <name evidence="7" type="ORF">BN1211_3754</name>
</gene>
<comment type="function">
    <text evidence="4">Component of the ASTRA complex involved in chromatin remodeling.</text>
</comment>
<evidence type="ECO:0000256" key="6">
    <source>
        <dbReference type="ARBA" id="ARBA00040563"/>
    </source>
</evidence>
<dbReference type="PANTHER" id="PTHR19854">
    <property type="entry name" value="TRANSDUCIN BETA-LIKE 3"/>
    <property type="match status" value="1"/>
</dbReference>
<dbReference type="PANTHER" id="PTHR19854:SF1">
    <property type="entry name" value="GUANINE NUCLEOTIDE-BINDING PROTEIN SUBUNIT BETA-LIKE PROTEIN 1"/>
    <property type="match status" value="1"/>
</dbReference>
<dbReference type="EMBL" id="CDQK01000004">
    <property type="protein sequence ID" value="CEP23221.1"/>
    <property type="molecule type" value="Genomic_DNA"/>
</dbReference>
<dbReference type="Proteomes" id="UP000038830">
    <property type="component" value="Unassembled WGS sequence"/>
</dbReference>
<reference evidence="8" key="1">
    <citation type="journal article" date="2015" name="J. Biotechnol.">
        <title>The structure of the Cyberlindnera jadinii genome and its relation to Candida utilis analyzed by the occurrence of single nucleotide polymorphisms.</title>
        <authorList>
            <person name="Rupp O."/>
            <person name="Brinkrolf K."/>
            <person name="Buerth C."/>
            <person name="Kunigo M."/>
            <person name="Schneider J."/>
            <person name="Jaenicke S."/>
            <person name="Goesmann A."/>
            <person name="Puehler A."/>
            <person name="Jaeger K.-E."/>
            <person name="Ernst J.F."/>
        </authorList>
    </citation>
    <scope>NUCLEOTIDE SEQUENCE [LARGE SCALE GENOMIC DNA]</scope>
    <source>
        <strain evidence="8">ATCC 18201 / CBS 1600 / BCRC 20928 / JCM 3617 / NBRC 0987 / NRRL Y-1542</strain>
    </source>
</reference>
<evidence type="ECO:0000313" key="8">
    <source>
        <dbReference type="Proteomes" id="UP000038830"/>
    </source>
</evidence>
<comment type="similarity">
    <text evidence="5">Belongs to the WD repeat ASA1 family.</text>
</comment>
<name>A0A0H5C5G9_CYBJN</name>
<evidence type="ECO:0000256" key="2">
    <source>
        <dbReference type="ARBA" id="ARBA00022737"/>
    </source>
</evidence>
<proteinExistence type="inferred from homology"/>
<dbReference type="InterPro" id="IPR015943">
    <property type="entry name" value="WD40/YVTN_repeat-like_dom_sf"/>
</dbReference>
<dbReference type="GO" id="GO:0006325">
    <property type="term" value="P:chromatin organization"/>
    <property type="evidence" value="ECO:0007669"/>
    <property type="project" value="UniProtKB-KW"/>
</dbReference>
<keyword evidence="3" id="KW-0156">Chromatin regulator</keyword>
<dbReference type="SMART" id="SM00320">
    <property type="entry name" value="WD40"/>
    <property type="match status" value="3"/>
</dbReference>
<protein>
    <recommendedName>
        <fullName evidence="6">ASTRA-associated protein 1</fullName>
    </recommendedName>
</protein>
<dbReference type="InterPro" id="IPR036322">
    <property type="entry name" value="WD40_repeat_dom_sf"/>
</dbReference>
<dbReference type="AlphaFoldDB" id="A0A0H5C5G9"/>
<dbReference type="InterPro" id="IPR001680">
    <property type="entry name" value="WD40_rpt"/>
</dbReference>
<evidence type="ECO:0000313" key="7">
    <source>
        <dbReference type="EMBL" id="CEP23221.1"/>
    </source>
</evidence>
<keyword evidence="2" id="KW-0677">Repeat</keyword>
<organism evidence="7 8">
    <name type="scientific">Cyberlindnera jadinii (strain ATCC 18201 / CBS 1600 / BCRC 20928 / JCM 3617 / NBRC 0987 / NRRL Y-1542)</name>
    <name type="common">Torula yeast</name>
    <name type="synonym">Candida utilis</name>
    <dbReference type="NCBI Taxonomy" id="983966"/>
    <lineage>
        <taxon>Eukaryota</taxon>
        <taxon>Fungi</taxon>
        <taxon>Dikarya</taxon>
        <taxon>Ascomycota</taxon>
        <taxon>Saccharomycotina</taxon>
        <taxon>Saccharomycetes</taxon>
        <taxon>Phaffomycetales</taxon>
        <taxon>Phaffomycetaceae</taxon>
        <taxon>Cyberlindnera</taxon>
    </lineage>
</organism>
<sequence length="423" mass="47525">MALLEDDTKFPDFTLRKHTEPITSLCFVRVPLGCTRRLLRDGVESSSALLKPFLLSGDEKGNLTLWDLTTRRPIKSWRGHQGSILSIEQLGLKTGTIDDRLFGLVYSHGRDNCIKFWRLFNSMGNFSLEEVYDLPENALNFCNVDHRGSLIVSPNTLESGKFDVYDIAFLGDETPNENRLRRIFQGVDVFQIAAENGINIPEFKLKRADDDDGNRVDKFGIIMRLLFLENDQLAVGFESGHVATLQLSFEPSKVQILSITGEHFPNPVLSLCYDETNNMVASTSISSHVVFQDLATHHSRVVKLDHFGKIGGIVNIDNKYILSSWNGTTKFMEYHNGELQYSAKFTKPKGMITGDLNTIGSLQDSDKPLKKGTIKPNVLRIVDSVEVPESIRSAITRRDINIITSKILALGFEDCTIAVYTKF</sequence>
<keyword evidence="1" id="KW-0853">WD repeat</keyword>
<evidence type="ECO:0000256" key="5">
    <source>
        <dbReference type="ARBA" id="ARBA00037931"/>
    </source>
</evidence>
<evidence type="ECO:0000256" key="4">
    <source>
        <dbReference type="ARBA" id="ARBA00037338"/>
    </source>
</evidence>